<feature type="compositionally biased region" description="Basic and acidic residues" evidence="1">
    <location>
        <begin position="173"/>
        <end position="193"/>
    </location>
</feature>
<feature type="region of interest" description="Disordered" evidence="1">
    <location>
        <begin position="117"/>
        <end position="193"/>
    </location>
</feature>
<gene>
    <name evidence="2" type="ORF">QC762_606845</name>
</gene>
<proteinExistence type="predicted"/>
<evidence type="ECO:0000313" key="2">
    <source>
        <dbReference type="EMBL" id="KAK4651928.1"/>
    </source>
</evidence>
<dbReference type="Proteomes" id="UP001323405">
    <property type="component" value="Unassembled WGS sequence"/>
</dbReference>
<evidence type="ECO:0000313" key="3">
    <source>
        <dbReference type="Proteomes" id="UP001323405"/>
    </source>
</evidence>
<accession>A0ABR0G892</accession>
<dbReference type="RefSeq" id="XP_062740903.1">
    <property type="nucleotide sequence ID" value="XM_062892371.1"/>
</dbReference>
<comment type="caution">
    <text evidence="2">The sequence shown here is derived from an EMBL/GenBank/DDBJ whole genome shotgun (WGS) entry which is preliminary data.</text>
</comment>
<feature type="compositionally biased region" description="Low complexity" evidence="1">
    <location>
        <begin position="137"/>
        <end position="165"/>
    </location>
</feature>
<sequence>MASMMGDPSYNLVDMAATTVNVKEGLIETSVMMVNPKHEPIDVSTDDFLLNFAITTFTSATDQPHDDHMQALGHLFLEKAGAARLEAHPPLDFATHEERHSTSKLLLSGGANFPSGSADLSTGSAGLKGTGHDSPIDSTASMTSDSSPSSTTSPRSSPSSTSTDDAVFFALADGHEEEKKEHTLEEPEKGTLA</sequence>
<evidence type="ECO:0000256" key="1">
    <source>
        <dbReference type="SAM" id="MobiDB-lite"/>
    </source>
</evidence>
<protein>
    <submittedName>
        <fullName evidence="2">Uncharacterized protein</fullName>
    </submittedName>
</protein>
<reference evidence="2 3" key="1">
    <citation type="journal article" date="2023" name="bioRxiv">
        <title>High-quality genome assemblies of four members of thePodospora anserinaspecies complex.</title>
        <authorList>
            <person name="Ament-Velasquez S.L."/>
            <person name="Vogan A.A."/>
            <person name="Wallerman O."/>
            <person name="Hartmann F."/>
            <person name="Gautier V."/>
            <person name="Silar P."/>
            <person name="Giraud T."/>
            <person name="Johannesson H."/>
        </authorList>
    </citation>
    <scope>NUCLEOTIDE SEQUENCE [LARGE SCALE GENOMIC DNA]</scope>
    <source>
        <strain evidence="2 3">CBS 415.72m</strain>
    </source>
</reference>
<organism evidence="2 3">
    <name type="scientific">Podospora pseudocomata</name>
    <dbReference type="NCBI Taxonomy" id="2093779"/>
    <lineage>
        <taxon>Eukaryota</taxon>
        <taxon>Fungi</taxon>
        <taxon>Dikarya</taxon>
        <taxon>Ascomycota</taxon>
        <taxon>Pezizomycotina</taxon>
        <taxon>Sordariomycetes</taxon>
        <taxon>Sordariomycetidae</taxon>
        <taxon>Sordariales</taxon>
        <taxon>Podosporaceae</taxon>
        <taxon>Podospora</taxon>
    </lineage>
</organism>
<dbReference type="EMBL" id="JAFFHA010000008">
    <property type="protein sequence ID" value="KAK4651928.1"/>
    <property type="molecule type" value="Genomic_DNA"/>
</dbReference>
<keyword evidence="3" id="KW-1185">Reference proteome</keyword>
<dbReference type="GeneID" id="87912278"/>
<name>A0ABR0G892_9PEZI</name>